<organism evidence="1 2">
    <name type="scientific">Hypoxylon rubiginosum</name>
    <dbReference type="NCBI Taxonomy" id="110542"/>
    <lineage>
        <taxon>Eukaryota</taxon>
        <taxon>Fungi</taxon>
        <taxon>Dikarya</taxon>
        <taxon>Ascomycota</taxon>
        <taxon>Pezizomycotina</taxon>
        <taxon>Sordariomycetes</taxon>
        <taxon>Xylariomycetidae</taxon>
        <taxon>Xylariales</taxon>
        <taxon>Hypoxylaceae</taxon>
        <taxon>Hypoxylon</taxon>
    </lineage>
</organism>
<gene>
    <name evidence="1" type="ORF">F4820DRAFT_404975</name>
</gene>
<evidence type="ECO:0000313" key="1">
    <source>
        <dbReference type="EMBL" id="KAI4870060.1"/>
    </source>
</evidence>
<name>A0ACB9ZFP3_9PEZI</name>
<comment type="caution">
    <text evidence="1">The sequence shown here is derived from an EMBL/GenBank/DDBJ whole genome shotgun (WGS) entry which is preliminary data.</text>
</comment>
<dbReference type="Proteomes" id="UP001497700">
    <property type="component" value="Unassembled WGS sequence"/>
</dbReference>
<sequence>MVFSYLRRRALALMAGSPYKYMPLHGDGVQTQHPRPTSWFNRNIVAIRLAMVVLLSITITFFSLGFMQSIATQPCSGVSRDRHCRTEVTRSWGQYSSSFTVPSKISPSVPEGCEVTFAQLLARHGARDPTEHKSSAYAAVVDRIHDNVTQYGKDFKFIKDYKYTLGADQLTPFGEQQMVDSGLIFHKRYQPLASINLPFLRASGQERVVESAKKWAEGFHEARLGEKHSHVPDTYPYNILVIPEEDNFNNSLSPNICPAFEDSRYDSHDEQGNWLNRFGPPITDRLNENLPGANLSDQETIHMMDLCPFNTVANEKGKLSEFCYLFTVDEWHDYDYYQSLGKWYGYGNGSPLGPTQGVGFVNELLARLTGKPVVDDTTTNSTLDESPATFPLDRVLYADFSHDNDMVDIFAALGLHNLTDSLPGDRRMSADEAKGFSASWVVPFASRLYVEKMSCGRSDEEFVRILVNDRVIPLQNCGVDDFGRCTLGKFVESQSFARNGGHWNKCFV</sequence>
<keyword evidence="2" id="KW-1185">Reference proteome</keyword>
<proteinExistence type="predicted"/>
<evidence type="ECO:0000313" key="2">
    <source>
        <dbReference type="Proteomes" id="UP001497700"/>
    </source>
</evidence>
<dbReference type="EMBL" id="MU393426">
    <property type="protein sequence ID" value="KAI4870060.1"/>
    <property type="molecule type" value="Genomic_DNA"/>
</dbReference>
<protein>
    <submittedName>
        <fullName evidence="1">Phosphoglycerate mutase-like protein</fullName>
    </submittedName>
</protein>
<reference evidence="1 2" key="1">
    <citation type="journal article" date="2022" name="New Phytol.">
        <title>Ecological generalism drives hyperdiversity of secondary metabolite gene clusters in xylarialean endophytes.</title>
        <authorList>
            <person name="Franco M.E.E."/>
            <person name="Wisecaver J.H."/>
            <person name="Arnold A.E."/>
            <person name="Ju Y.M."/>
            <person name="Slot J.C."/>
            <person name="Ahrendt S."/>
            <person name="Moore L.P."/>
            <person name="Eastman K.E."/>
            <person name="Scott K."/>
            <person name="Konkel Z."/>
            <person name="Mondo S.J."/>
            <person name="Kuo A."/>
            <person name="Hayes R.D."/>
            <person name="Haridas S."/>
            <person name="Andreopoulos B."/>
            <person name="Riley R."/>
            <person name="LaButti K."/>
            <person name="Pangilinan J."/>
            <person name="Lipzen A."/>
            <person name="Amirebrahimi M."/>
            <person name="Yan J."/>
            <person name="Adam C."/>
            <person name="Keymanesh K."/>
            <person name="Ng V."/>
            <person name="Louie K."/>
            <person name="Northen T."/>
            <person name="Drula E."/>
            <person name="Henrissat B."/>
            <person name="Hsieh H.M."/>
            <person name="Youens-Clark K."/>
            <person name="Lutzoni F."/>
            <person name="Miadlikowska J."/>
            <person name="Eastwood D.C."/>
            <person name="Hamelin R.C."/>
            <person name="Grigoriev I.V."/>
            <person name="U'Ren J.M."/>
        </authorList>
    </citation>
    <scope>NUCLEOTIDE SEQUENCE [LARGE SCALE GENOMIC DNA]</scope>
    <source>
        <strain evidence="1 2">CBS 119005</strain>
    </source>
</reference>
<accession>A0ACB9ZFP3</accession>